<accession>A0A1X7ITW0</accession>
<sequence length="249" mass="28036">MYVLTQIRDHDETITIYETNELYGEMGRFRVMAFHDDAVQGVLDLRDPARIVLEYPKAMLHLMNEWLPSFQHIFLIGYGTGTIARALEEKGKNVMAVDISRPVIELSQAYFYQPKSNVQLGDGRAILEHQPAGSMDYILIDAFTESGIPYHLSTYEFFALVQQKLAPHGILMMNVIGRPDGDYRVQALADTMGAVFEYTHTFALHAKQVSIEQNMLLIASAYPLDLPSTTAVAGFYPTALIPMGIVQWD</sequence>
<dbReference type="InterPro" id="IPR029063">
    <property type="entry name" value="SAM-dependent_MTases_sf"/>
</dbReference>
<dbReference type="Proteomes" id="UP000193834">
    <property type="component" value="Unassembled WGS sequence"/>
</dbReference>
<organism evidence="2 3">
    <name type="scientific">Paenibacillus aquistagni</name>
    <dbReference type="NCBI Taxonomy" id="1852522"/>
    <lineage>
        <taxon>Bacteria</taxon>
        <taxon>Bacillati</taxon>
        <taxon>Bacillota</taxon>
        <taxon>Bacilli</taxon>
        <taxon>Bacillales</taxon>
        <taxon>Paenibacillaceae</taxon>
        <taxon>Paenibacillus</taxon>
    </lineage>
</organism>
<reference evidence="2 3" key="1">
    <citation type="submission" date="2017-04" db="EMBL/GenBank/DDBJ databases">
        <authorList>
            <person name="Afonso C.L."/>
            <person name="Miller P.J."/>
            <person name="Scott M.A."/>
            <person name="Spackman E."/>
            <person name="Goraichik I."/>
            <person name="Dimitrov K.M."/>
            <person name="Suarez D.L."/>
            <person name="Swayne D.E."/>
        </authorList>
    </citation>
    <scope>NUCLEOTIDE SEQUENCE [LARGE SCALE GENOMIC DNA]</scope>
    <source>
        <strain evidence="2 3">11</strain>
    </source>
</reference>
<proteinExistence type="predicted"/>
<dbReference type="NCBIfam" id="NF037959">
    <property type="entry name" value="MFS_SpdSyn"/>
    <property type="match status" value="1"/>
</dbReference>
<name>A0A1X7ITW0_9BACL</name>
<dbReference type="EMBL" id="FXAZ01000001">
    <property type="protein sequence ID" value="SMG17971.1"/>
    <property type="molecule type" value="Genomic_DNA"/>
</dbReference>
<dbReference type="PANTHER" id="PTHR43317">
    <property type="entry name" value="THERMOSPERMINE SYNTHASE ACAULIS5"/>
    <property type="match status" value="1"/>
</dbReference>
<protein>
    <submittedName>
        <fullName evidence="2">Spermidine synthase</fullName>
    </submittedName>
</protein>
<evidence type="ECO:0000313" key="3">
    <source>
        <dbReference type="Proteomes" id="UP000193834"/>
    </source>
</evidence>
<evidence type="ECO:0000256" key="1">
    <source>
        <dbReference type="ARBA" id="ARBA00023115"/>
    </source>
</evidence>
<dbReference type="OrthoDB" id="9761985at2"/>
<dbReference type="AlphaFoldDB" id="A0A1X7ITW0"/>
<gene>
    <name evidence="2" type="ORF">SAMN06295960_0756</name>
</gene>
<evidence type="ECO:0000313" key="2">
    <source>
        <dbReference type="EMBL" id="SMG17971.1"/>
    </source>
</evidence>
<dbReference type="PANTHER" id="PTHR43317:SF1">
    <property type="entry name" value="THERMOSPERMINE SYNTHASE ACAULIS5"/>
    <property type="match status" value="1"/>
</dbReference>
<dbReference type="Gene3D" id="3.40.50.150">
    <property type="entry name" value="Vaccinia Virus protein VP39"/>
    <property type="match status" value="1"/>
</dbReference>
<dbReference type="Pfam" id="PF01564">
    <property type="entry name" value="Spermine_synth"/>
    <property type="match status" value="1"/>
</dbReference>
<dbReference type="RefSeq" id="WP_085492989.1">
    <property type="nucleotide sequence ID" value="NZ_FXAZ01000001.1"/>
</dbReference>
<dbReference type="STRING" id="1852522.SAMN06295960_0756"/>
<dbReference type="SUPFAM" id="SSF53335">
    <property type="entry name" value="S-adenosyl-L-methionine-dependent methyltransferases"/>
    <property type="match status" value="1"/>
</dbReference>
<keyword evidence="3" id="KW-1185">Reference proteome</keyword>
<keyword evidence="1" id="KW-0620">Polyamine biosynthesis</keyword>
<dbReference type="GO" id="GO:0006596">
    <property type="term" value="P:polyamine biosynthetic process"/>
    <property type="evidence" value="ECO:0007669"/>
    <property type="project" value="UniProtKB-KW"/>
</dbReference>